<evidence type="ECO:0000256" key="1">
    <source>
        <dbReference type="SAM" id="MobiDB-lite"/>
    </source>
</evidence>
<feature type="compositionally biased region" description="Polar residues" evidence="1">
    <location>
        <begin position="515"/>
        <end position="560"/>
    </location>
</feature>
<feature type="compositionally biased region" description="Polar residues" evidence="1">
    <location>
        <begin position="418"/>
        <end position="436"/>
    </location>
</feature>
<dbReference type="Gramene" id="Psat07G0184300-T1">
    <property type="protein sequence ID" value="KAI5385000.1"/>
    <property type="gene ID" value="KIW84_071843"/>
</dbReference>
<feature type="compositionally biased region" description="Basic and acidic residues" evidence="1">
    <location>
        <begin position="456"/>
        <end position="465"/>
    </location>
</feature>
<dbReference type="PANTHER" id="PTHR31197:SF29">
    <property type="entry name" value="C2H2-TYPE DOMAIN-CONTAINING PROTEIN"/>
    <property type="match status" value="1"/>
</dbReference>
<proteinExistence type="predicted"/>
<protein>
    <submittedName>
        <fullName evidence="2">Uncharacterized protein</fullName>
    </submittedName>
</protein>
<dbReference type="Pfam" id="PF07800">
    <property type="entry name" value="DUF1644"/>
    <property type="match status" value="1"/>
</dbReference>
<accession>A0A9D4VLS7</accession>
<comment type="caution">
    <text evidence="2">The sequence shown here is derived from an EMBL/GenBank/DDBJ whole genome shotgun (WGS) entry which is preliminary data.</text>
</comment>
<gene>
    <name evidence="2" type="ORF">KIW84_071843</name>
</gene>
<name>A0A9D4VLS7_PEA</name>
<sequence>LLNRIKLVDFESLQSSSFNFNQAGTSSQKMPKVRREKSPAMNCSGSYPYPSENLELPKPGFGSAEDWKEWDDTRCSICMETPHNTVILKCSSYENGCRPYMCNTSYRHSNCLDQFCKSFDSHLTSAKLEEIPLIRTVPHDKKVRSEVVNPSQYENQLQPKLICPLCRGGVYGYMVSEPARRYMNCKQRTCSSETCEFQGTYPELRKHARLEHPSVRPSEVDFSRRCDWSRMEQQRDFEDLFSSINASSGAEYSGEEDAMHWAGGLADMMYMLVSEMYSPDTDGFVTSFFSDPTPRVPSHDRRSETIHVVPNDTQTNQSATPRSISSTLPDMSYSDSDRFMFRVLSYPMPSMPSHDIRSETMRWVSNDIQTNLSARTRSIFPSIHSEVDRFVTSFLSYPSPTMPSHDRRSERMQRMHGVSNNTRTNQSARQRSTLPLTHQGERIGRGELRSTLPSTHQRERIDRGGWRSVSSSSRDLEANRTARWRENIPSSRMAQAHSEIVENYYRELSPRRRPQVSQVSHTNPRHNYSSSRRIPGQQVSHTNPRHNYSSSSTNPRRNQG</sequence>
<dbReference type="PANTHER" id="PTHR31197">
    <property type="entry name" value="OS01G0612600 PROTEIN"/>
    <property type="match status" value="1"/>
</dbReference>
<evidence type="ECO:0000313" key="2">
    <source>
        <dbReference type="EMBL" id="KAI5385000.1"/>
    </source>
</evidence>
<keyword evidence="3" id="KW-1185">Reference proteome</keyword>
<reference evidence="2 3" key="1">
    <citation type="journal article" date="2022" name="Nat. Genet.">
        <title>Improved pea reference genome and pan-genome highlight genomic features and evolutionary characteristics.</title>
        <authorList>
            <person name="Yang T."/>
            <person name="Liu R."/>
            <person name="Luo Y."/>
            <person name="Hu S."/>
            <person name="Wang D."/>
            <person name="Wang C."/>
            <person name="Pandey M.K."/>
            <person name="Ge S."/>
            <person name="Xu Q."/>
            <person name="Li N."/>
            <person name="Li G."/>
            <person name="Huang Y."/>
            <person name="Saxena R.K."/>
            <person name="Ji Y."/>
            <person name="Li M."/>
            <person name="Yan X."/>
            <person name="He Y."/>
            <person name="Liu Y."/>
            <person name="Wang X."/>
            <person name="Xiang C."/>
            <person name="Varshney R.K."/>
            <person name="Ding H."/>
            <person name="Gao S."/>
            <person name="Zong X."/>
        </authorList>
    </citation>
    <scope>NUCLEOTIDE SEQUENCE [LARGE SCALE GENOMIC DNA]</scope>
    <source>
        <strain evidence="2 3">cv. Zhongwan 6</strain>
    </source>
</reference>
<dbReference type="InterPro" id="IPR012866">
    <property type="entry name" value="DUF1644"/>
</dbReference>
<feature type="region of interest" description="Disordered" evidence="1">
    <location>
        <begin position="416"/>
        <end position="479"/>
    </location>
</feature>
<dbReference type="AlphaFoldDB" id="A0A9D4VLS7"/>
<feature type="compositionally biased region" description="Basic and acidic residues" evidence="1">
    <location>
        <begin position="439"/>
        <end position="448"/>
    </location>
</feature>
<feature type="non-terminal residue" evidence="2">
    <location>
        <position position="1"/>
    </location>
</feature>
<dbReference type="EMBL" id="JAMSHJ010000007">
    <property type="protein sequence ID" value="KAI5385000.1"/>
    <property type="molecule type" value="Genomic_DNA"/>
</dbReference>
<dbReference type="Proteomes" id="UP001058974">
    <property type="component" value="Chromosome 7"/>
</dbReference>
<feature type="region of interest" description="Disordered" evidence="1">
    <location>
        <begin position="506"/>
        <end position="560"/>
    </location>
</feature>
<organism evidence="2 3">
    <name type="scientific">Pisum sativum</name>
    <name type="common">Garden pea</name>
    <name type="synonym">Lathyrus oleraceus</name>
    <dbReference type="NCBI Taxonomy" id="3888"/>
    <lineage>
        <taxon>Eukaryota</taxon>
        <taxon>Viridiplantae</taxon>
        <taxon>Streptophyta</taxon>
        <taxon>Embryophyta</taxon>
        <taxon>Tracheophyta</taxon>
        <taxon>Spermatophyta</taxon>
        <taxon>Magnoliopsida</taxon>
        <taxon>eudicotyledons</taxon>
        <taxon>Gunneridae</taxon>
        <taxon>Pentapetalae</taxon>
        <taxon>rosids</taxon>
        <taxon>fabids</taxon>
        <taxon>Fabales</taxon>
        <taxon>Fabaceae</taxon>
        <taxon>Papilionoideae</taxon>
        <taxon>50 kb inversion clade</taxon>
        <taxon>NPAAA clade</taxon>
        <taxon>Hologalegina</taxon>
        <taxon>IRL clade</taxon>
        <taxon>Fabeae</taxon>
        <taxon>Lathyrus</taxon>
    </lineage>
</organism>
<evidence type="ECO:0000313" key="3">
    <source>
        <dbReference type="Proteomes" id="UP001058974"/>
    </source>
</evidence>